<keyword evidence="1" id="KW-0812">Transmembrane</keyword>
<protein>
    <recommendedName>
        <fullName evidence="3">Lmo0937 family membrane protein</fullName>
    </recommendedName>
</protein>
<accession>A0A6J4LKZ7</accession>
<feature type="transmembrane region" description="Helical" evidence="1">
    <location>
        <begin position="28"/>
        <end position="46"/>
    </location>
</feature>
<proteinExistence type="predicted"/>
<reference evidence="2" key="1">
    <citation type="submission" date="2020-02" db="EMBL/GenBank/DDBJ databases">
        <authorList>
            <person name="Meier V. D."/>
        </authorList>
    </citation>
    <scope>NUCLEOTIDE SEQUENCE</scope>
    <source>
        <strain evidence="2">AVDCRST_MAG56</strain>
    </source>
</reference>
<sequence>MNLLTIVAVVLIVLWLVGYIGFGEAVGNFIHVLLVLAIIAILIRVIQGRRVI</sequence>
<evidence type="ECO:0008006" key="3">
    <source>
        <dbReference type="Google" id="ProtNLM"/>
    </source>
</evidence>
<evidence type="ECO:0000256" key="1">
    <source>
        <dbReference type="SAM" id="Phobius"/>
    </source>
</evidence>
<dbReference type="InterPro" id="IPR043727">
    <property type="entry name" value="Lmo0937-like"/>
</dbReference>
<dbReference type="AlphaFoldDB" id="A0A6J4LKZ7"/>
<dbReference type="NCBIfam" id="NF033488">
    <property type="entry name" value="lmo0937_fam_TM"/>
    <property type="match status" value="1"/>
</dbReference>
<keyword evidence="1" id="KW-1133">Transmembrane helix</keyword>
<evidence type="ECO:0000313" key="2">
    <source>
        <dbReference type="EMBL" id="CAA9333644.1"/>
    </source>
</evidence>
<keyword evidence="1" id="KW-0472">Membrane</keyword>
<gene>
    <name evidence="2" type="ORF">AVDCRST_MAG56-7520</name>
</gene>
<name>A0A6J4LKZ7_9SPHI</name>
<organism evidence="2">
    <name type="scientific">uncultured Cytophagales bacterium</name>
    <dbReference type="NCBI Taxonomy" id="158755"/>
    <lineage>
        <taxon>Bacteria</taxon>
        <taxon>Pseudomonadati</taxon>
        <taxon>Bacteroidota</taxon>
        <taxon>Sphingobacteriia</taxon>
        <taxon>Sphingobacteriales</taxon>
        <taxon>environmental samples</taxon>
    </lineage>
</organism>
<dbReference type="Pfam" id="PF18919">
    <property type="entry name" value="DUF5670"/>
    <property type="match status" value="1"/>
</dbReference>
<dbReference type="EMBL" id="CADCTQ010000631">
    <property type="protein sequence ID" value="CAA9333644.1"/>
    <property type="molecule type" value="Genomic_DNA"/>
</dbReference>